<dbReference type="InterPro" id="IPR007214">
    <property type="entry name" value="YbaK/aa-tRNA-synth-assoc-dom"/>
</dbReference>
<feature type="domain" description="YbaK/aminoacyl-tRNA synthetase-associated" evidence="1">
    <location>
        <begin position="31"/>
        <end position="148"/>
    </location>
</feature>
<evidence type="ECO:0000259" key="1">
    <source>
        <dbReference type="Pfam" id="PF04073"/>
    </source>
</evidence>
<proteinExistence type="predicted"/>
<sequence length="161" mass="17020">MTTTLSPSAARVQSLLDDIGLGHRVIEHEGSTRTSEDAANSVGCEVAQIAKSLIFRTKETGRPVLVVASGANRVDEKAVGRLLGEKIERADPEFVRESTGFAIGGVPPIGHAVPPLVLIDDDLLRLETIWAAAGTPNAVFRLTPADLVSMTGGRVETVRKA</sequence>
<evidence type="ECO:0000313" key="3">
    <source>
        <dbReference type="Proteomes" id="UP000249605"/>
    </source>
</evidence>
<dbReference type="SUPFAM" id="SSF55826">
    <property type="entry name" value="YbaK/ProRS associated domain"/>
    <property type="match status" value="1"/>
</dbReference>
<dbReference type="Pfam" id="PF04073">
    <property type="entry name" value="tRNA_edit"/>
    <property type="match status" value="1"/>
</dbReference>
<dbReference type="RefSeq" id="WP_111066287.1">
    <property type="nucleotide sequence ID" value="NZ_CP029829.1"/>
</dbReference>
<dbReference type="PANTHER" id="PTHR30411">
    <property type="entry name" value="CYTOPLASMIC PROTEIN"/>
    <property type="match status" value="1"/>
</dbReference>
<accession>A0A2U9S742</accession>
<organism evidence="2 3">
    <name type="scientific">Azospirillum ramasamyi</name>
    <dbReference type="NCBI Taxonomy" id="682998"/>
    <lineage>
        <taxon>Bacteria</taxon>
        <taxon>Pseudomonadati</taxon>
        <taxon>Pseudomonadota</taxon>
        <taxon>Alphaproteobacteria</taxon>
        <taxon>Rhodospirillales</taxon>
        <taxon>Azospirillaceae</taxon>
        <taxon>Azospirillum</taxon>
    </lineage>
</organism>
<dbReference type="GO" id="GO:0002161">
    <property type="term" value="F:aminoacyl-tRNA deacylase activity"/>
    <property type="evidence" value="ECO:0007669"/>
    <property type="project" value="InterPro"/>
</dbReference>
<dbReference type="CDD" id="cd04333">
    <property type="entry name" value="ProX_deacylase"/>
    <property type="match status" value="1"/>
</dbReference>
<gene>
    <name evidence="2" type="ORF">DM194_05420</name>
</gene>
<reference evidence="2 3" key="1">
    <citation type="journal article" date="2019" name="Int. J. Syst. Evol. Microbiol.">
        <title>Azospirillum ramasamyi sp. nov., a novel diazotrophic bacterium isolated from fermented bovine products.</title>
        <authorList>
            <person name="Anandham R."/>
            <person name="Heo J."/>
            <person name="Krishnamoorthy R."/>
            <person name="SenthilKumar M."/>
            <person name="Gopal N.O."/>
            <person name="Kim S.J."/>
            <person name="Kwon S.W."/>
        </authorList>
    </citation>
    <scope>NUCLEOTIDE SEQUENCE [LARGE SCALE GENOMIC DNA]</scope>
    <source>
        <strain evidence="2 3">M2T2B2</strain>
    </source>
</reference>
<dbReference type="InterPro" id="IPR036754">
    <property type="entry name" value="YbaK/aa-tRNA-synt-asso_dom_sf"/>
</dbReference>
<keyword evidence="3" id="KW-1185">Reference proteome</keyword>
<dbReference type="PANTHER" id="PTHR30411:SF1">
    <property type="entry name" value="CYTOPLASMIC PROTEIN"/>
    <property type="match status" value="1"/>
</dbReference>
<dbReference type="Gene3D" id="3.90.960.10">
    <property type="entry name" value="YbaK/aminoacyl-tRNA synthetase-associated domain"/>
    <property type="match status" value="1"/>
</dbReference>
<dbReference type="EMBL" id="CP029829">
    <property type="protein sequence ID" value="AWU93748.1"/>
    <property type="molecule type" value="Genomic_DNA"/>
</dbReference>
<protein>
    <submittedName>
        <fullName evidence="2">YbaK/EbsC family protein</fullName>
    </submittedName>
</protein>
<dbReference type="Proteomes" id="UP000249605">
    <property type="component" value="Chromosome"/>
</dbReference>
<dbReference type="OrthoDB" id="9798760at2"/>
<dbReference type="KEGG" id="azm:DM194_05420"/>
<dbReference type="AlphaFoldDB" id="A0A2U9S742"/>
<name>A0A2U9S742_9PROT</name>
<evidence type="ECO:0000313" key="2">
    <source>
        <dbReference type="EMBL" id="AWU93748.1"/>
    </source>
</evidence>